<evidence type="ECO:0008006" key="4">
    <source>
        <dbReference type="Google" id="ProtNLM"/>
    </source>
</evidence>
<feature type="region of interest" description="Disordered" evidence="1">
    <location>
        <begin position="65"/>
        <end position="88"/>
    </location>
</feature>
<evidence type="ECO:0000313" key="2">
    <source>
        <dbReference type="EMBL" id="SEB46379.1"/>
    </source>
</evidence>
<accession>A0A1H4JJ74</accession>
<dbReference type="AlphaFoldDB" id="A0A1H4JJ74"/>
<sequence length="88" mass="9941">MNPDDKDIFDFARLWIPYGGPCRGDILVKFGMTPSRFYGHLTRIVEEAGVALLSPEERRFLDRLNAHSKSTAPRKPPRINAESSRSAP</sequence>
<proteinExistence type="predicted"/>
<name>A0A1H4JJ74_RHOJO</name>
<evidence type="ECO:0000256" key="1">
    <source>
        <dbReference type="SAM" id="MobiDB-lite"/>
    </source>
</evidence>
<dbReference type="OrthoDB" id="4470769at2"/>
<organism evidence="2 3">
    <name type="scientific">Rhodococcus jostii</name>
    <dbReference type="NCBI Taxonomy" id="132919"/>
    <lineage>
        <taxon>Bacteria</taxon>
        <taxon>Bacillati</taxon>
        <taxon>Actinomycetota</taxon>
        <taxon>Actinomycetes</taxon>
        <taxon>Mycobacteriales</taxon>
        <taxon>Nocardiaceae</taxon>
        <taxon>Rhodococcus</taxon>
    </lineage>
</organism>
<protein>
    <recommendedName>
        <fullName evidence="4">DUF3263 domain-containing protein</fullName>
    </recommendedName>
</protein>
<reference evidence="3" key="1">
    <citation type="submission" date="2016-10" db="EMBL/GenBank/DDBJ databases">
        <authorList>
            <person name="Varghese N."/>
        </authorList>
    </citation>
    <scope>NUCLEOTIDE SEQUENCE [LARGE SCALE GENOMIC DNA]</scope>
    <source>
        <strain evidence="3">DSM 44719</strain>
    </source>
</reference>
<dbReference type="Pfam" id="PF11662">
    <property type="entry name" value="DUF3263"/>
    <property type="match status" value="1"/>
</dbReference>
<dbReference type="RefSeq" id="WP_073364889.1">
    <property type="nucleotide sequence ID" value="NZ_FNTL01000003.1"/>
</dbReference>
<dbReference type="InterPro" id="IPR021678">
    <property type="entry name" value="DUF3263"/>
</dbReference>
<dbReference type="EMBL" id="FNTL01000003">
    <property type="protein sequence ID" value="SEB46379.1"/>
    <property type="molecule type" value="Genomic_DNA"/>
</dbReference>
<evidence type="ECO:0000313" key="3">
    <source>
        <dbReference type="Proteomes" id="UP000183407"/>
    </source>
</evidence>
<dbReference type="Proteomes" id="UP000183407">
    <property type="component" value="Unassembled WGS sequence"/>
</dbReference>
<gene>
    <name evidence="2" type="ORF">SAMN04490220_0940</name>
</gene>